<dbReference type="EC" id="2.7.13.3" evidence="3"/>
<keyword evidence="6" id="KW-0808">Transferase</keyword>
<dbReference type="InterPro" id="IPR033463">
    <property type="entry name" value="sCache_3"/>
</dbReference>
<dbReference type="CDD" id="cd00130">
    <property type="entry name" value="PAS"/>
    <property type="match status" value="1"/>
</dbReference>
<dbReference type="Pfam" id="PF14689">
    <property type="entry name" value="SPOB_a"/>
    <property type="match status" value="1"/>
</dbReference>
<dbReference type="GO" id="GO:0016301">
    <property type="term" value="F:kinase activity"/>
    <property type="evidence" value="ECO:0007669"/>
    <property type="project" value="UniProtKB-KW"/>
</dbReference>
<dbReference type="Gene3D" id="3.30.565.10">
    <property type="entry name" value="Histidine kinase-like ATPase, C-terminal domain"/>
    <property type="match status" value="1"/>
</dbReference>
<evidence type="ECO:0000256" key="1">
    <source>
        <dbReference type="ARBA" id="ARBA00000085"/>
    </source>
</evidence>
<accession>A0ABY6GNT6</accession>
<dbReference type="InterPro" id="IPR004358">
    <property type="entry name" value="Sig_transdc_His_kin-like_C"/>
</dbReference>
<evidence type="ECO:0000256" key="9">
    <source>
        <dbReference type="ARBA" id="ARBA00022777"/>
    </source>
</evidence>
<reference evidence="16" key="1">
    <citation type="submission" date="2022-10" db="EMBL/GenBank/DDBJ databases">
        <title>Completed Genome Sequence of two octocoral isolated bacterium, Endozoicomonas euniceicola EF212T and Endozoicomonas gorgoniicola PS125T.</title>
        <authorList>
            <person name="Chiou Y.-J."/>
            <person name="Chen Y.-H."/>
        </authorList>
    </citation>
    <scope>NUCLEOTIDE SEQUENCE</scope>
    <source>
        <strain evidence="16">EF212</strain>
    </source>
</reference>
<dbReference type="PANTHER" id="PTHR44936">
    <property type="entry name" value="SENSOR PROTEIN CREC"/>
    <property type="match status" value="1"/>
</dbReference>
<comment type="subcellular location">
    <subcellularLocation>
        <location evidence="2">Cell membrane</location>
        <topology evidence="2">Multi-pass membrane protein</topology>
    </subcellularLocation>
</comment>
<keyword evidence="17" id="KW-1185">Reference proteome</keyword>
<dbReference type="InterPro" id="IPR029151">
    <property type="entry name" value="Sensor-like_sf"/>
</dbReference>
<dbReference type="Pfam" id="PF17203">
    <property type="entry name" value="sCache_3_2"/>
    <property type="match status" value="1"/>
</dbReference>
<evidence type="ECO:0000256" key="12">
    <source>
        <dbReference type="ARBA" id="ARBA00023012"/>
    </source>
</evidence>
<dbReference type="EMBL" id="CP103300">
    <property type="protein sequence ID" value="UYM14407.1"/>
    <property type="molecule type" value="Genomic_DNA"/>
</dbReference>
<keyword evidence="9 16" id="KW-0418">Kinase</keyword>
<gene>
    <name evidence="16" type="ORF">NX720_16080</name>
</gene>
<sequence>MFDKIKPILNWFSGSKFQYRIFLILLLTSLFEIVTVSQGASSLIDDIIAEQVSHKALSQAKIIARIPLIKRALQEQSPELIQDLMRDVQRSSDTAFIVVGDLHSVRYFHPSPDKVGLTMTGGDNNWEQLRLGQPYSSISTGSMGLSVRGKAPVMDEQGRLVGIVSVGYMVSQIDSRIASDAAPVIYLTFFIVLLALFIAFVLSCYLKKQLLGMEPESIARQLQERTAIMRSLYEGFVAVDDKGIITAANPSAREALSQGETPLRGRNIREFPQFMALVQQEELCQEKDLHITVDDTMLICNATRYGTPGTPYGTVISFRKQEDIELLTQQLSQVRQYVETLRVQAHEYANKLSVIGGMIYMQDYDRALSYIESQSRSHQQTIDFMNQNIFFPKLRGLLMGKYHQAQELGIEFIMDDGCCLNKLPETTTEEQVIAIVGNLLSNAFEAVQRHITGERQVTLLITDVGDDLVIEVEDNGPGIPDDKIPDIIRKGVTSKKGVNHGVGLFLVNSIINQANGHLLFEPAQPSGVIVTAVIPGHPTRCRNGSEPTVSY</sequence>
<evidence type="ECO:0000313" key="17">
    <source>
        <dbReference type="Proteomes" id="UP001163255"/>
    </source>
</evidence>
<dbReference type="PROSITE" id="PS50109">
    <property type="entry name" value="HIS_KIN"/>
    <property type="match status" value="1"/>
</dbReference>
<evidence type="ECO:0000256" key="2">
    <source>
        <dbReference type="ARBA" id="ARBA00004651"/>
    </source>
</evidence>
<dbReference type="InterPro" id="IPR005467">
    <property type="entry name" value="His_kinase_dom"/>
</dbReference>
<evidence type="ECO:0000256" key="8">
    <source>
        <dbReference type="ARBA" id="ARBA00022741"/>
    </source>
</evidence>
<evidence type="ECO:0000256" key="14">
    <source>
        <dbReference type="SAM" id="Phobius"/>
    </source>
</evidence>
<protein>
    <recommendedName>
        <fullName evidence="3">histidine kinase</fullName>
        <ecNumber evidence="3">2.7.13.3</ecNumber>
    </recommendedName>
</protein>
<dbReference type="Gene3D" id="3.30.450.20">
    <property type="entry name" value="PAS domain"/>
    <property type="match status" value="2"/>
</dbReference>
<keyword evidence="4" id="KW-1003">Cell membrane</keyword>
<dbReference type="Pfam" id="PF02518">
    <property type="entry name" value="HATPase_c"/>
    <property type="match status" value="1"/>
</dbReference>
<comment type="catalytic activity">
    <reaction evidence="1">
        <text>ATP + protein L-histidine = ADP + protein N-phospho-L-histidine.</text>
        <dbReference type="EC" id="2.7.13.3"/>
    </reaction>
</comment>
<dbReference type="SUPFAM" id="SSF103190">
    <property type="entry name" value="Sensory domain-like"/>
    <property type="match status" value="1"/>
</dbReference>
<evidence type="ECO:0000256" key="10">
    <source>
        <dbReference type="ARBA" id="ARBA00022840"/>
    </source>
</evidence>
<dbReference type="InterPro" id="IPR000014">
    <property type="entry name" value="PAS"/>
</dbReference>
<dbReference type="InterPro" id="IPR003594">
    <property type="entry name" value="HATPase_dom"/>
</dbReference>
<dbReference type="PRINTS" id="PR00344">
    <property type="entry name" value="BCTRLSENSOR"/>
</dbReference>
<evidence type="ECO:0000256" key="7">
    <source>
        <dbReference type="ARBA" id="ARBA00022692"/>
    </source>
</evidence>
<evidence type="ECO:0000256" key="6">
    <source>
        <dbReference type="ARBA" id="ARBA00022679"/>
    </source>
</evidence>
<organism evidence="16 17">
    <name type="scientific">Endozoicomonas euniceicola</name>
    <dbReference type="NCBI Taxonomy" id="1234143"/>
    <lineage>
        <taxon>Bacteria</taxon>
        <taxon>Pseudomonadati</taxon>
        <taxon>Pseudomonadota</taxon>
        <taxon>Gammaproteobacteria</taxon>
        <taxon>Oceanospirillales</taxon>
        <taxon>Endozoicomonadaceae</taxon>
        <taxon>Endozoicomonas</taxon>
    </lineage>
</organism>
<dbReference type="CDD" id="cd18773">
    <property type="entry name" value="PDC1_HK_sensor"/>
    <property type="match status" value="1"/>
</dbReference>
<evidence type="ECO:0000256" key="4">
    <source>
        <dbReference type="ARBA" id="ARBA00022475"/>
    </source>
</evidence>
<keyword evidence="8" id="KW-0547">Nucleotide-binding</keyword>
<dbReference type="Gene3D" id="1.10.287.130">
    <property type="match status" value="1"/>
</dbReference>
<proteinExistence type="predicted"/>
<evidence type="ECO:0000256" key="13">
    <source>
        <dbReference type="ARBA" id="ARBA00023136"/>
    </source>
</evidence>
<dbReference type="RefSeq" id="WP_262595866.1">
    <property type="nucleotide sequence ID" value="NZ_CP103300.1"/>
</dbReference>
<dbReference type="InterPro" id="IPR036890">
    <property type="entry name" value="HATPase_C_sf"/>
</dbReference>
<dbReference type="SUPFAM" id="SSF55785">
    <property type="entry name" value="PYP-like sensor domain (PAS domain)"/>
    <property type="match status" value="1"/>
</dbReference>
<dbReference type="InterPro" id="IPR035965">
    <property type="entry name" value="PAS-like_dom_sf"/>
</dbReference>
<evidence type="ECO:0000313" key="16">
    <source>
        <dbReference type="EMBL" id="UYM14407.1"/>
    </source>
</evidence>
<keyword evidence="11 14" id="KW-1133">Transmembrane helix</keyword>
<dbReference type="SMART" id="SM00387">
    <property type="entry name" value="HATPase_c"/>
    <property type="match status" value="1"/>
</dbReference>
<keyword evidence="5" id="KW-0597">Phosphoprotein</keyword>
<evidence type="ECO:0000256" key="5">
    <source>
        <dbReference type="ARBA" id="ARBA00022553"/>
    </source>
</evidence>
<keyword evidence="10" id="KW-0067">ATP-binding</keyword>
<dbReference type="InterPro" id="IPR050980">
    <property type="entry name" value="2C_sensor_his_kinase"/>
</dbReference>
<evidence type="ECO:0000256" key="3">
    <source>
        <dbReference type="ARBA" id="ARBA00012438"/>
    </source>
</evidence>
<dbReference type="Proteomes" id="UP001163255">
    <property type="component" value="Chromosome"/>
</dbReference>
<keyword evidence="13 14" id="KW-0472">Membrane</keyword>
<feature type="domain" description="Histidine kinase" evidence="15">
    <location>
        <begin position="435"/>
        <end position="538"/>
    </location>
</feature>
<dbReference type="PANTHER" id="PTHR44936:SF10">
    <property type="entry name" value="SENSOR PROTEIN RSTB"/>
    <property type="match status" value="1"/>
</dbReference>
<feature type="transmembrane region" description="Helical" evidence="14">
    <location>
        <begin position="184"/>
        <end position="206"/>
    </location>
</feature>
<name>A0ABY6GNT6_9GAMM</name>
<dbReference type="SUPFAM" id="SSF55874">
    <property type="entry name" value="ATPase domain of HSP90 chaperone/DNA topoisomerase II/histidine kinase"/>
    <property type="match status" value="1"/>
</dbReference>
<evidence type="ECO:0000259" key="15">
    <source>
        <dbReference type="PROSITE" id="PS50109"/>
    </source>
</evidence>
<dbReference type="InterPro" id="IPR039506">
    <property type="entry name" value="SPOB_a"/>
</dbReference>
<keyword evidence="7 14" id="KW-0812">Transmembrane</keyword>
<evidence type="ECO:0000256" key="11">
    <source>
        <dbReference type="ARBA" id="ARBA00022989"/>
    </source>
</evidence>
<keyword evidence="12" id="KW-0902">Two-component regulatory system</keyword>